<accession>A0A811G8G7</accession>
<feature type="compositionally biased region" description="Basic residues" evidence="1">
    <location>
        <begin position="8"/>
        <end position="18"/>
    </location>
</feature>
<evidence type="ECO:0000313" key="3">
    <source>
        <dbReference type="Proteomes" id="UP000663760"/>
    </source>
</evidence>
<name>A0A811G8G7_SPIIN</name>
<protein>
    <submittedName>
        <fullName evidence="2">Uncharacterized protein</fullName>
    </submittedName>
</protein>
<gene>
    <name evidence="2" type="ORF">SI8410_UN021836</name>
</gene>
<evidence type="ECO:0000256" key="1">
    <source>
        <dbReference type="SAM" id="MobiDB-lite"/>
    </source>
</evidence>
<proteinExistence type="predicted"/>
<reference evidence="2" key="1">
    <citation type="submission" date="2020-02" db="EMBL/GenBank/DDBJ databases">
        <authorList>
            <person name="Scholz U."/>
            <person name="Mascher M."/>
            <person name="Fiebig A."/>
        </authorList>
    </citation>
    <scope>NUCLEOTIDE SEQUENCE</scope>
</reference>
<dbReference type="Proteomes" id="UP000663760">
    <property type="component" value="Unassembled WGS sequence"/>
</dbReference>
<keyword evidence="3" id="KW-1185">Reference proteome</keyword>
<dbReference type="EMBL" id="CACVBZ020000029">
    <property type="protein sequence ID" value="CAB1184573.1"/>
    <property type="molecule type" value="Genomic_DNA"/>
</dbReference>
<sequence>MRLAPAGRRGRGGRRIRRPPSGEFDAPRASLAQPCRFRRAISASTISAIISSRLI</sequence>
<organism evidence="2 3">
    <name type="scientific">Spirodela intermedia</name>
    <name type="common">Intermediate duckweed</name>
    <dbReference type="NCBI Taxonomy" id="51605"/>
    <lineage>
        <taxon>Eukaryota</taxon>
        <taxon>Viridiplantae</taxon>
        <taxon>Streptophyta</taxon>
        <taxon>Embryophyta</taxon>
        <taxon>Tracheophyta</taxon>
        <taxon>Spermatophyta</taxon>
        <taxon>Magnoliopsida</taxon>
        <taxon>Liliopsida</taxon>
        <taxon>Araceae</taxon>
        <taxon>Lemnoideae</taxon>
        <taxon>Spirodela</taxon>
    </lineage>
</organism>
<evidence type="ECO:0000313" key="2">
    <source>
        <dbReference type="EMBL" id="CAB1184573.1"/>
    </source>
</evidence>
<comment type="caution">
    <text evidence="2">The sequence shown here is derived from an EMBL/GenBank/DDBJ whole genome shotgun (WGS) entry which is preliminary data.</text>
</comment>
<feature type="region of interest" description="Disordered" evidence="1">
    <location>
        <begin position="1"/>
        <end position="29"/>
    </location>
</feature>
<dbReference type="AlphaFoldDB" id="A0A811G8G7"/>